<dbReference type="Proteomes" id="UP001377337">
    <property type="component" value="Chromosome"/>
</dbReference>
<sequence>MSDSINLDELTKELTDNRLLKTNEEAEKFEAVLTEIINKKDISHIEVLCRGFYDETEKDEVMFGVIHAIESYDQEYPLEAVLKRLAYAIPAMIPHAYVWLEILHKRILNHEEPKRVYANVIKDIGNQNTIEIIEKQLNEIKHKNPRKFKMTASYVLNVIKGKD</sequence>
<name>A0ABZ2NIX5_9BACI</name>
<dbReference type="Pfam" id="PF15565">
    <property type="entry name" value="Imm30"/>
    <property type="match status" value="1"/>
</dbReference>
<proteinExistence type="predicted"/>
<reference evidence="2 3" key="1">
    <citation type="submission" date="2024-02" db="EMBL/GenBank/DDBJ databases">
        <title>Seven novel Bacillus-like species.</title>
        <authorList>
            <person name="Liu G."/>
        </authorList>
    </citation>
    <scope>NUCLEOTIDE SEQUENCE [LARGE SCALE GENOMIC DNA]</scope>
    <source>
        <strain evidence="2 3">FJAT-52054</strain>
    </source>
</reference>
<evidence type="ECO:0000259" key="1">
    <source>
        <dbReference type="Pfam" id="PF15565"/>
    </source>
</evidence>
<evidence type="ECO:0000313" key="2">
    <source>
        <dbReference type="EMBL" id="WXB97703.1"/>
    </source>
</evidence>
<gene>
    <name evidence="2" type="ORF">WCV65_04160</name>
</gene>
<feature type="domain" description="Immunity protein 30" evidence="1">
    <location>
        <begin position="16"/>
        <end position="117"/>
    </location>
</feature>
<organism evidence="2 3">
    <name type="scientific">Metabacillus sediminis</name>
    <dbReference type="NCBI Taxonomy" id="3117746"/>
    <lineage>
        <taxon>Bacteria</taxon>
        <taxon>Bacillati</taxon>
        <taxon>Bacillota</taxon>
        <taxon>Bacilli</taxon>
        <taxon>Bacillales</taxon>
        <taxon>Bacillaceae</taxon>
        <taxon>Metabacillus</taxon>
    </lineage>
</organism>
<accession>A0ABZ2NIX5</accession>
<protein>
    <submittedName>
        <fullName evidence="2">Imm30 family immunity protein</fullName>
    </submittedName>
</protein>
<evidence type="ECO:0000313" key="3">
    <source>
        <dbReference type="Proteomes" id="UP001377337"/>
    </source>
</evidence>
<dbReference type="RefSeq" id="WP_338780323.1">
    <property type="nucleotide sequence ID" value="NZ_CP147407.1"/>
</dbReference>
<dbReference type="EMBL" id="CP147407">
    <property type="protein sequence ID" value="WXB97703.1"/>
    <property type="molecule type" value="Genomic_DNA"/>
</dbReference>
<keyword evidence="3" id="KW-1185">Reference proteome</keyword>
<dbReference type="InterPro" id="IPR029084">
    <property type="entry name" value="Imm30"/>
</dbReference>